<protein>
    <recommendedName>
        <fullName evidence="3">Ser/Thr protein kinase RdoA involved in Cpx stress response, MazF antagonist</fullName>
    </recommendedName>
</protein>
<keyword evidence="2" id="KW-1185">Reference proteome</keyword>
<evidence type="ECO:0008006" key="3">
    <source>
        <dbReference type="Google" id="ProtNLM"/>
    </source>
</evidence>
<proteinExistence type="predicted"/>
<dbReference type="RefSeq" id="WP_317941925.1">
    <property type="nucleotide sequence ID" value="NZ_JAUBDI010000001.1"/>
</dbReference>
<reference evidence="1 2" key="1">
    <citation type="submission" date="2023-06" db="EMBL/GenBank/DDBJ databases">
        <title>Sporosarcina sp. nov., isolated from Korean traditional fermented seafood 'Jeotgal'.</title>
        <authorList>
            <person name="Yang A.I."/>
            <person name="Shin N.-R."/>
        </authorList>
    </citation>
    <scope>NUCLEOTIDE SEQUENCE [LARGE SCALE GENOMIC DNA]</scope>
    <source>
        <strain evidence="1 2">KCTC13119</strain>
    </source>
</reference>
<name>A0ABU4G578_9BACL</name>
<organism evidence="1 2">
    <name type="scientific">Sporosarcina saromensis</name>
    <dbReference type="NCBI Taxonomy" id="359365"/>
    <lineage>
        <taxon>Bacteria</taxon>
        <taxon>Bacillati</taxon>
        <taxon>Bacillota</taxon>
        <taxon>Bacilli</taxon>
        <taxon>Bacillales</taxon>
        <taxon>Caryophanaceae</taxon>
        <taxon>Sporosarcina</taxon>
    </lineage>
</organism>
<evidence type="ECO:0000313" key="2">
    <source>
        <dbReference type="Proteomes" id="UP001282284"/>
    </source>
</evidence>
<dbReference type="Gene3D" id="3.90.1200.10">
    <property type="match status" value="1"/>
</dbReference>
<dbReference type="Proteomes" id="UP001282284">
    <property type="component" value="Unassembled WGS sequence"/>
</dbReference>
<gene>
    <name evidence="1" type="ORF">QT711_02610</name>
</gene>
<comment type="caution">
    <text evidence="1">The sequence shown here is derived from an EMBL/GenBank/DDBJ whole genome shotgun (WGS) entry which is preliminary data.</text>
</comment>
<dbReference type="EMBL" id="JAUBDI010000001">
    <property type="protein sequence ID" value="MDW0112061.1"/>
    <property type="molecule type" value="Genomic_DNA"/>
</dbReference>
<accession>A0ABU4G578</accession>
<sequence>MTIGLEIIKEVLSLYNMKGQVTTVYDFIHYRDENELKIISKVDFTDRDSLVIKFVREDKHPSHIIESQSAFSEYLRSQGISTPRRYLSEDKYCIQYKLDYMDVDITLEDYIGEEIRTLDAHLATKVGELMGKIHTLSENGNCLIGQSTIFDLLGYNEVSGYNTFCELSETHNIDVTMYQKIKELYHKRLEKIRVHWNTLPRFATQGDISINNLTYVGDTIGIFDYNIAGDETLVGDMVLEGLLLAYEMDLSFGLTDNDRASLFQHFIQGYLTERPLTVDEKNVLSDIYSIAFAFWFTKIKYDEHSLEKLIERNEKEKVGRLLHEIYTSLVRNDFDEQCELNWKVLGS</sequence>
<dbReference type="SUPFAM" id="SSF56112">
    <property type="entry name" value="Protein kinase-like (PK-like)"/>
    <property type="match status" value="1"/>
</dbReference>
<dbReference type="InterPro" id="IPR011009">
    <property type="entry name" value="Kinase-like_dom_sf"/>
</dbReference>
<evidence type="ECO:0000313" key="1">
    <source>
        <dbReference type="EMBL" id="MDW0112061.1"/>
    </source>
</evidence>